<gene>
    <name evidence="3" type="ORF">EX30DRAFT_175991</name>
</gene>
<feature type="compositionally biased region" description="Polar residues" evidence="1">
    <location>
        <begin position="136"/>
        <end position="167"/>
    </location>
</feature>
<sequence>MPSEQVSNIAEESKWQKEMRERLNATIKSLEQGRDLFERAMRGHHNIRGPQDKKTELEESEEYDSDDSNFAENLTKRLSITRGVKPPSAKAFRPVDTPQPTARSTHLDRSNPGITENASFLSSSFSLGSSPFTGDTPTGSVFGGTSASTTKTPGTVTSAQPQPTQISPKPGFGAGTSGGLFGAHDGKWNGFGQAKTQGVYVPNKDPNQGKDYSPFQKVTWTSGNAQIPGSDIRTEAFRKKFHDPPLVFWRQPPRPCQYESAPITPAFFSYREFEGASSKESTFLSITLVQEYREWSFEELRLRDYKWLN</sequence>
<evidence type="ECO:0000259" key="2">
    <source>
        <dbReference type="PROSITE" id="PS51388"/>
    </source>
</evidence>
<feature type="compositionally biased region" description="Acidic residues" evidence="1">
    <location>
        <begin position="58"/>
        <end position="69"/>
    </location>
</feature>
<dbReference type="Proteomes" id="UP000298138">
    <property type="component" value="Unassembled WGS sequence"/>
</dbReference>
<dbReference type="InParanoid" id="A0A4S2MQX9"/>
<dbReference type="PROSITE" id="PS51388">
    <property type="entry name" value="GED"/>
    <property type="match status" value="1"/>
</dbReference>
<feature type="region of interest" description="Disordered" evidence="1">
    <location>
        <begin position="86"/>
        <end position="116"/>
    </location>
</feature>
<dbReference type="Gene3D" id="1.10.10.2360">
    <property type="match status" value="1"/>
</dbReference>
<evidence type="ECO:0000313" key="4">
    <source>
        <dbReference type="Proteomes" id="UP000298138"/>
    </source>
</evidence>
<dbReference type="InterPro" id="IPR020850">
    <property type="entry name" value="GED_dom"/>
</dbReference>
<keyword evidence="4" id="KW-1185">Reference proteome</keyword>
<evidence type="ECO:0000256" key="1">
    <source>
        <dbReference type="SAM" id="MobiDB-lite"/>
    </source>
</evidence>
<feature type="region of interest" description="Disordered" evidence="1">
    <location>
        <begin position="136"/>
        <end position="168"/>
    </location>
</feature>
<reference evidence="3 4" key="1">
    <citation type="submission" date="2019-04" db="EMBL/GenBank/DDBJ databases">
        <title>Comparative genomics and transcriptomics to analyze fruiting body development in filamentous ascomycetes.</title>
        <authorList>
            <consortium name="DOE Joint Genome Institute"/>
            <person name="Lutkenhaus R."/>
            <person name="Traeger S."/>
            <person name="Breuer J."/>
            <person name="Kuo A."/>
            <person name="Lipzen A."/>
            <person name="Pangilinan J."/>
            <person name="Dilworth D."/>
            <person name="Sandor L."/>
            <person name="Poggeler S."/>
            <person name="Barry K."/>
            <person name="Grigoriev I.V."/>
            <person name="Nowrousian M."/>
        </authorList>
    </citation>
    <scope>NUCLEOTIDE SEQUENCE [LARGE SCALE GENOMIC DNA]</scope>
    <source>
        <strain evidence="3 4">CBS 389.68</strain>
    </source>
</reference>
<name>A0A4S2MQX9_9PEZI</name>
<feature type="domain" description="GED" evidence="2">
    <location>
        <begin position="1"/>
        <end position="45"/>
    </location>
</feature>
<dbReference type="EMBL" id="ML220148">
    <property type="protein sequence ID" value="TGZ77869.1"/>
    <property type="molecule type" value="Genomic_DNA"/>
</dbReference>
<accession>A0A4S2MQX9</accession>
<evidence type="ECO:0000313" key="3">
    <source>
        <dbReference type="EMBL" id="TGZ77869.1"/>
    </source>
</evidence>
<organism evidence="3 4">
    <name type="scientific">Ascodesmis nigricans</name>
    <dbReference type="NCBI Taxonomy" id="341454"/>
    <lineage>
        <taxon>Eukaryota</taxon>
        <taxon>Fungi</taxon>
        <taxon>Dikarya</taxon>
        <taxon>Ascomycota</taxon>
        <taxon>Pezizomycotina</taxon>
        <taxon>Pezizomycetes</taxon>
        <taxon>Pezizales</taxon>
        <taxon>Ascodesmidaceae</taxon>
        <taxon>Ascodesmis</taxon>
    </lineage>
</organism>
<proteinExistence type="predicted"/>
<dbReference type="AlphaFoldDB" id="A0A4S2MQX9"/>
<feature type="region of interest" description="Disordered" evidence="1">
    <location>
        <begin position="41"/>
        <end position="69"/>
    </location>
</feature>
<protein>
    <recommendedName>
        <fullName evidence="2">GED domain-containing protein</fullName>
    </recommendedName>
</protein>
<dbReference type="OrthoDB" id="185618at2759"/>